<name>A0A7D9EQ49_PARCT</name>
<dbReference type="OrthoDB" id="5989585at2759"/>
<evidence type="ECO:0000313" key="2">
    <source>
        <dbReference type="EMBL" id="CAB4013196.1"/>
    </source>
</evidence>
<feature type="region of interest" description="Disordered" evidence="1">
    <location>
        <begin position="258"/>
        <end position="314"/>
    </location>
</feature>
<keyword evidence="3" id="KW-1185">Reference proteome</keyword>
<dbReference type="EMBL" id="CACRXK020007798">
    <property type="protein sequence ID" value="CAB4013196.1"/>
    <property type="molecule type" value="Genomic_DNA"/>
</dbReference>
<reference evidence="2" key="1">
    <citation type="submission" date="2020-04" db="EMBL/GenBank/DDBJ databases">
        <authorList>
            <person name="Alioto T."/>
            <person name="Alioto T."/>
            <person name="Gomez Garrido J."/>
        </authorList>
    </citation>
    <scope>NUCLEOTIDE SEQUENCE</scope>
    <source>
        <strain evidence="2">A484AB</strain>
    </source>
</reference>
<gene>
    <name evidence="2" type="ORF">PACLA_8A030742</name>
</gene>
<evidence type="ECO:0000256" key="1">
    <source>
        <dbReference type="SAM" id="MobiDB-lite"/>
    </source>
</evidence>
<organism evidence="2 3">
    <name type="scientific">Paramuricea clavata</name>
    <name type="common">Red gorgonian</name>
    <name type="synonym">Violescent sea-whip</name>
    <dbReference type="NCBI Taxonomy" id="317549"/>
    <lineage>
        <taxon>Eukaryota</taxon>
        <taxon>Metazoa</taxon>
        <taxon>Cnidaria</taxon>
        <taxon>Anthozoa</taxon>
        <taxon>Octocorallia</taxon>
        <taxon>Malacalcyonacea</taxon>
        <taxon>Plexauridae</taxon>
        <taxon>Paramuricea</taxon>
    </lineage>
</organism>
<accession>A0A7D9EQ49</accession>
<dbReference type="Proteomes" id="UP001152795">
    <property type="component" value="Unassembled WGS sequence"/>
</dbReference>
<evidence type="ECO:0000313" key="3">
    <source>
        <dbReference type="Proteomes" id="UP001152795"/>
    </source>
</evidence>
<sequence length="661" mass="75138">MAFINDLEIAKLQDTLTTRKAAHEIIENFLPMLRNSFSNIPHSDAYNRRAGRVAASLLPEGFECWTPLSFDDLAAEAYAGNLNNASRAIEVLAKETAKPYVFSSQFHIFALASVIGRPIFSVYPDIPDSIAIEKALHGVCNPRQRFQEDDSLGTGDPVHIMWTRVTHSQLQGWRPNHFTPIVPFSTYTDSSSFAKVVKIGTKRMQHFAFAKGDKSQREPTEKKQLKVSMKTFLNCSNQDPFLMNSSNSQLYLTKSIKRQQCPHQPLKSSNKQRGTFTIKDNPSDKFSVFSRPNQMKKKRNPKKRSLPANNESTTRKYRLSLTRKEKGVIAVKNISRSEIQLDSASNEKHLKYVALGSVTGKLKENIDKLLQKLSDAGSEKQQQQHLEAMITLANFIIEDGPMVETQHLAAKYKAIKESAAKRISSKHLNVAQIYINGKAYILENPGKEMLDLLACIKNINNIDDVRSIIKAKVDEVIGDDDRVICKYLDTKRDRDTLKAILTKLTSSTFMAKLANVQDKHSFQHAKDQVSMNIQLFKGMKNEVDECRFSWRSRKREEVSTFEGRGRMLKCEKFPDLAAIMEYSFGESDHIKTGGGGLESHPRLTPFYIVLQTAIRSCEMHEKLFWHWHQRNLTLAYLPVLITHKIIKKAHIKQNVITPEKG</sequence>
<feature type="compositionally biased region" description="Basic residues" evidence="1">
    <location>
        <begin position="294"/>
        <end position="305"/>
    </location>
</feature>
<proteinExistence type="predicted"/>
<comment type="caution">
    <text evidence="2">The sequence shown here is derived from an EMBL/GenBank/DDBJ whole genome shotgun (WGS) entry which is preliminary data.</text>
</comment>
<dbReference type="AlphaFoldDB" id="A0A7D9EQ49"/>
<protein>
    <submittedName>
        <fullName evidence="2">Uncharacterized protein</fullName>
    </submittedName>
</protein>
<feature type="compositionally biased region" description="Polar residues" evidence="1">
    <location>
        <begin position="266"/>
        <end position="280"/>
    </location>
</feature>